<dbReference type="KEGG" id="tsy:THSYN_33005"/>
<dbReference type="Gene3D" id="3.40.50.300">
    <property type="entry name" value="P-loop containing nucleotide triphosphate hydrolases"/>
    <property type="match status" value="1"/>
</dbReference>
<dbReference type="Pfam" id="PF13614">
    <property type="entry name" value="AAA_31"/>
    <property type="match status" value="1"/>
</dbReference>
<evidence type="ECO:0000313" key="2">
    <source>
        <dbReference type="EMBL" id="AUB85706.1"/>
    </source>
</evidence>
<dbReference type="InterPro" id="IPR050678">
    <property type="entry name" value="DNA_Partitioning_ATPase"/>
</dbReference>
<dbReference type="SUPFAM" id="SSF46955">
    <property type="entry name" value="Putative DNA-binding domain"/>
    <property type="match status" value="1"/>
</dbReference>
<dbReference type="OrthoDB" id="8950613at2"/>
<dbReference type="PANTHER" id="PTHR13696">
    <property type="entry name" value="P-LOOP CONTAINING NUCLEOSIDE TRIPHOSPHATE HYDROLASE"/>
    <property type="match status" value="1"/>
</dbReference>
<dbReference type="InterPro" id="IPR027417">
    <property type="entry name" value="P-loop_NTPase"/>
</dbReference>
<keyword evidence="2" id="KW-0614">Plasmid</keyword>
<dbReference type="EMBL" id="CP020372">
    <property type="protein sequence ID" value="AUB85706.1"/>
    <property type="molecule type" value="Genomic_DNA"/>
</dbReference>
<evidence type="ECO:0000259" key="1">
    <source>
        <dbReference type="Pfam" id="PF13614"/>
    </source>
</evidence>
<sequence>MRAKRSIEDLLGRIQGVRDRLKDYNLAPDHVKRDTRLYAMREAAELIGRSDQTIRDAEAEGKLPTPEIGRNGKRIGYTLAQINAARDVLGTRLRRGADEEPVVIGCQSFKGGSGKTTTAVHLTQYLARQGLRVLLVDCDPQASATAIFGYVPEADLSPDETLLPFLEGDRADLAYAVRPTYFDGVFLVPSNLHLYRSEYTLAAGTAKLDRLKDGIDTIAVNFDVVVIDPPPSLGMISLNALYASNALIIPMSLGLLDFYSTVSFIQMLNETLDVIERRVGTVRSKFVKVLMTRVNEVKPVHVQLADHLQASFGTYLMKARMHDSAAVDNAGVMMRTVYELEKTAANRKTLLRAMMLFDLVNAEILTLVRSTWPSHHKALRAQGLM</sequence>
<dbReference type="CDD" id="cd02042">
    <property type="entry name" value="ParAB_family"/>
    <property type="match status" value="1"/>
</dbReference>
<keyword evidence="3" id="KW-1185">Reference proteome</keyword>
<protein>
    <recommendedName>
        <fullName evidence="1">AAA domain-containing protein</fullName>
    </recommendedName>
</protein>
<name>A0A2K8UJE6_9GAMM</name>
<geneLocation type="plasmid" evidence="3">
    <name>pts485</name>
</geneLocation>
<dbReference type="PANTHER" id="PTHR13696:SF52">
    <property type="entry name" value="PARA FAMILY PROTEIN CT_582"/>
    <property type="match status" value="1"/>
</dbReference>
<feature type="domain" description="AAA" evidence="1">
    <location>
        <begin position="103"/>
        <end position="267"/>
    </location>
</feature>
<reference evidence="2 3" key="1">
    <citation type="submission" date="2017-03" db="EMBL/GenBank/DDBJ databases">
        <title>Complete genome sequence of Candidatus 'Thiodictyon syntrophicum' sp. nov. strain Cad16T, a photolithoautotroph purple sulfur bacterium isolated from an alpine meromictic lake.</title>
        <authorList>
            <person name="Luedin S.M."/>
            <person name="Pothier J.F."/>
            <person name="Danza F."/>
            <person name="Storelli N."/>
            <person name="Wittwer M."/>
            <person name="Tonolla M."/>
        </authorList>
    </citation>
    <scope>NUCLEOTIDE SEQUENCE [LARGE SCALE GENOMIC DNA]</scope>
    <source>
        <strain evidence="2 3">Cad16T</strain>
        <plasmid evidence="3">Plasmid pts485</plasmid>
    </source>
</reference>
<dbReference type="SUPFAM" id="SSF52540">
    <property type="entry name" value="P-loop containing nucleoside triphosphate hydrolases"/>
    <property type="match status" value="1"/>
</dbReference>
<accession>A0A2K8UJE6</accession>
<dbReference type="InterPro" id="IPR009061">
    <property type="entry name" value="DNA-bd_dom_put_sf"/>
</dbReference>
<dbReference type="InterPro" id="IPR025669">
    <property type="entry name" value="AAA_dom"/>
</dbReference>
<gene>
    <name evidence="2" type="ORF">THSYN_33005</name>
</gene>
<proteinExistence type="predicted"/>
<dbReference type="RefSeq" id="WP_100923308.1">
    <property type="nucleotide sequence ID" value="NZ_CP020372.1"/>
</dbReference>
<dbReference type="AlphaFoldDB" id="A0A2K8UJE6"/>
<organism evidence="2 3">
    <name type="scientific">Candidatus Thiodictyon syntrophicum</name>
    <dbReference type="NCBI Taxonomy" id="1166950"/>
    <lineage>
        <taxon>Bacteria</taxon>
        <taxon>Pseudomonadati</taxon>
        <taxon>Pseudomonadota</taxon>
        <taxon>Gammaproteobacteria</taxon>
        <taxon>Chromatiales</taxon>
        <taxon>Chromatiaceae</taxon>
        <taxon>Thiodictyon</taxon>
    </lineage>
</organism>
<evidence type="ECO:0000313" key="3">
    <source>
        <dbReference type="Proteomes" id="UP000232638"/>
    </source>
</evidence>
<dbReference type="Proteomes" id="UP000232638">
    <property type="component" value="Plasmid pTs485"/>
</dbReference>